<comment type="caution">
    <text evidence="4">The sequence shown here is derived from an EMBL/GenBank/DDBJ whole genome shotgun (WGS) entry which is preliminary data.</text>
</comment>
<keyword evidence="5" id="KW-1185">Reference proteome</keyword>
<evidence type="ECO:0000313" key="5">
    <source>
        <dbReference type="Proteomes" id="UP000306918"/>
    </source>
</evidence>
<dbReference type="OrthoDB" id="947273at2"/>
<comment type="similarity">
    <text evidence="1">Belongs to the leucine-binding protein family.</text>
</comment>
<protein>
    <submittedName>
        <fullName evidence="4">ABC transporter substrate-binding protein</fullName>
    </submittedName>
</protein>
<name>A0A4S8HS30_9BACT</name>
<keyword evidence="2" id="KW-0732">Signal</keyword>
<dbReference type="Gene3D" id="3.40.50.2300">
    <property type="match status" value="2"/>
</dbReference>
<dbReference type="RefSeq" id="WP_136578292.1">
    <property type="nucleotide sequence ID" value="NZ_STFF01000004.1"/>
</dbReference>
<reference evidence="4 5" key="1">
    <citation type="submission" date="2019-04" db="EMBL/GenBank/DDBJ databases">
        <title>Niastella caeni sp. nov., isolated from activated sludge.</title>
        <authorList>
            <person name="Sheng M."/>
        </authorList>
    </citation>
    <scope>NUCLEOTIDE SEQUENCE [LARGE SCALE GENOMIC DNA]</scope>
    <source>
        <strain evidence="4 5">HX-2-15</strain>
    </source>
</reference>
<dbReference type="Proteomes" id="UP000306918">
    <property type="component" value="Unassembled WGS sequence"/>
</dbReference>
<evidence type="ECO:0000256" key="1">
    <source>
        <dbReference type="ARBA" id="ARBA00010062"/>
    </source>
</evidence>
<gene>
    <name evidence="4" type="ORF">FAM09_16815</name>
</gene>
<dbReference type="InterPro" id="IPR028082">
    <property type="entry name" value="Peripla_BP_I"/>
</dbReference>
<evidence type="ECO:0000313" key="4">
    <source>
        <dbReference type="EMBL" id="THU38337.1"/>
    </source>
</evidence>
<dbReference type="AlphaFoldDB" id="A0A4S8HS30"/>
<sequence length="374" mass="40693">MQTRIGLLLPRSTDYPAMGYDMLNGLRCRLAMDSGREYSFFTENIGFGENEALNYAKGEKLVLTDNVDLLIAYCNSANAELLYQLANALNKPLLILDAGMQLPQTAASPYCYHITLQGLHACRIAGNMAGTGNRKVVMATSYYDGGYRGPWSYDRGLSEAGGSVCGNYVSGYKPAAFDIGPYLGLLRNTAANSVAACFSSYLAELFFKALNEKNGEATPLPFYCSPFMAEEQMLNSCDFPGGEFYTVVPWAASLVNREQEAFTASILSAANKSANIFHLLGWEAGIVTAALVQHGIPVLKNFSYLSPRGQSTIHPATHYTYAPLYKGKIIGDSNGKCALETIEPISANAEMHIKVMSDRPAEIVSGWKNNYLCA</sequence>
<dbReference type="SUPFAM" id="SSF53822">
    <property type="entry name" value="Periplasmic binding protein-like I"/>
    <property type="match status" value="1"/>
</dbReference>
<dbReference type="EMBL" id="STFF01000004">
    <property type="protein sequence ID" value="THU38337.1"/>
    <property type="molecule type" value="Genomic_DNA"/>
</dbReference>
<accession>A0A4S8HS30</accession>
<feature type="domain" description="Leucine-binding protein" evidence="3">
    <location>
        <begin position="3"/>
        <end position="294"/>
    </location>
</feature>
<evidence type="ECO:0000259" key="3">
    <source>
        <dbReference type="Pfam" id="PF13458"/>
    </source>
</evidence>
<proteinExistence type="inferred from homology"/>
<evidence type="ECO:0000256" key="2">
    <source>
        <dbReference type="ARBA" id="ARBA00022729"/>
    </source>
</evidence>
<organism evidence="4 5">
    <name type="scientific">Niastella caeni</name>
    <dbReference type="NCBI Taxonomy" id="2569763"/>
    <lineage>
        <taxon>Bacteria</taxon>
        <taxon>Pseudomonadati</taxon>
        <taxon>Bacteroidota</taxon>
        <taxon>Chitinophagia</taxon>
        <taxon>Chitinophagales</taxon>
        <taxon>Chitinophagaceae</taxon>
        <taxon>Niastella</taxon>
    </lineage>
</organism>
<dbReference type="InterPro" id="IPR028081">
    <property type="entry name" value="Leu-bd"/>
</dbReference>
<dbReference type="Pfam" id="PF13458">
    <property type="entry name" value="Peripla_BP_6"/>
    <property type="match status" value="1"/>
</dbReference>